<protein>
    <submittedName>
        <fullName evidence="1">Unannotated protein</fullName>
    </submittedName>
</protein>
<organism evidence="1">
    <name type="scientific">freshwater metagenome</name>
    <dbReference type="NCBI Taxonomy" id="449393"/>
    <lineage>
        <taxon>unclassified sequences</taxon>
        <taxon>metagenomes</taxon>
        <taxon>ecological metagenomes</taxon>
    </lineage>
</organism>
<proteinExistence type="predicted"/>
<dbReference type="EMBL" id="CAEZVJ010000013">
    <property type="protein sequence ID" value="CAB4622882.1"/>
    <property type="molecule type" value="Genomic_DNA"/>
</dbReference>
<sequence>MNSRFFDVLHDATDVQSFSVVKRIDIDFDRIVEKSINKEWCVGTDNRRLGNPFEVITNRLSVVDDFHAASAEYIRRPHEHGEPDIVSNGNGRLNIESDTIAGRNEPTVGKHLREAPAFFGDVNRIWASTQD</sequence>
<dbReference type="AlphaFoldDB" id="A0A6J6I8Q4"/>
<accession>A0A6J6I8Q4</accession>
<gene>
    <name evidence="1" type="ORF">UFOPK1961_00204</name>
</gene>
<name>A0A6J6I8Q4_9ZZZZ</name>
<reference evidence="1" key="1">
    <citation type="submission" date="2020-05" db="EMBL/GenBank/DDBJ databases">
        <authorList>
            <person name="Chiriac C."/>
            <person name="Salcher M."/>
            <person name="Ghai R."/>
            <person name="Kavagutti S V."/>
        </authorList>
    </citation>
    <scope>NUCLEOTIDE SEQUENCE</scope>
</reference>
<evidence type="ECO:0000313" key="1">
    <source>
        <dbReference type="EMBL" id="CAB4622882.1"/>
    </source>
</evidence>